<sequence>MPLLNKIAILSYTAAISFVVLMIAGSLLLHNQEVILPEVAAMAIAMWVYREPGWIRQPSTIFIAPTVTAGIGLMVNLLQIPYIEKVILALILIMLFLRTIRSNLAPSIATGLLPLAIDTQEWSFVLIVFIFTITLMMGVLVFGLNKGVEKKRSIQYRYMLVFLALSFCWIGVCWVSGYQQIAVIPPIFVVVYESLQKPKYNGQMALKQGLTLTLSVTIGTLVFFMIDLWVFAALLDMILMLALSRVARIRIPALYAFPLLTFVFPEEQVMKLPLVTFAACLFMFTSVLLYKKIELRQT</sequence>
<dbReference type="AlphaFoldDB" id="A0A850EJR5"/>
<evidence type="ECO:0008006" key="4">
    <source>
        <dbReference type="Google" id="ProtNLM"/>
    </source>
</evidence>
<dbReference type="Proteomes" id="UP000564806">
    <property type="component" value="Unassembled WGS sequence"/>
</dbReference>
<evidence type="ECO:0000256" key="1">
    <source>
        <dbReference type="SAM" id="Phobius"/>
    </source>
</evidence>
<reference evidence="2" key="1">
    <citation type="submission" date="2020-06" db="EMBL/GenBank/DDBJ databases">
        <title>Paenibacillus sp. nov., isolated from soil.</title>
        <authorList>
            <person name="Seo Y.L."/>
        </authorList>
    </citation>
    <scope>NUCLEOTIDE SEQUENCE [LARGE SCALE GENOMIC DNA]</scope>
    <source>
        <strain evidence="2">JW14</strain>
    </source>
</reference>
<dbReference type="RefSeq" id="WP_175370570.1">
    <property type="nucleotide sequence ID" value="NZ_JABWCS010000195.1"/>
</dbReference>
<feature type="transmembrane region" description="Helical" evidence="1">
    <location>
        <begin position="247"/>
        <end position="264"/>
    </location>
</feature>
<feature type="transmembrane region" description="Helical" evidence="1">
    <location>
        <begin position="124"/>
        <end position="144"/>
    </location>
</feature>
<keyword evidence="1" id="KW-0472">Membrane</keyword>
<evidence type="ECO:0000313" key="2">
    <source>
        <dbReference type="EMBL" id="NUU59949.1"/>
    </source>
</evidence>
<dbReference type="EMBL" id="JABWCS010000195">
    <property type="protein sequence ID" value="NUU59949.1"/>
    <property type="molecule type" value="Genomic_DNA"/>
</dbReference>
<keyword evidence="3" id="KW-1185">Reference proteome</keyword>
<feature type="transmembrane region" description="Helical" evidence="1">
    <location>
        <begin position="270"/>
        <end position="290"/>
    </location>
</feature>
<name>A0A850EJR5_9BACL</name>
<accession>A0A850EJR5</accession>
<feature type="transmembrane region" description="Helical" evidence="1">
    <location>
        <begin position="59"/>
        <end position="79"/>
    </location>
</feature>
<feature type="transmembrane region" description="Helical" evidence="1">
    <location>
        <begin position="212"/>
        <end position="235"/>
    </location>
</feature>
<feature type="transmembrane region" description="Helical" evidence="1">
    <location>
        <begin position="86"/>
        <end position="104"/>
    </location>
</feature>
<feature type="transmembrane region" description="Helical" evidence="1">
    <location>
        <begin position="7"/>
        <end position="29"/>
    </location>
</feature>
<evidence type="ECO:0000313" key="3">
    <source>
        <dbReference type="Proteomes" id="UP000564806"/>
    </source>
</evidence>
<feature type="transmembrane region" description="Helical" evidence="1">
    <location>
        <begin position="156"/>
        <end position="177"/>
    </location>
</feature>
<gene>
    <name evidence="2" type="ORF">HPT30_06240</name>
</gene>
<keyword evidence="1" id="KW-0812">Transmembrane</keyword>
<comment type="caution">
    <text evidence="2">The sequence shown here is derived from an EMBL/GenBank/DDBJ whole genome shotgun (WGS) entry which is preliminary data.</text>
</comment>
<proteinExistence type="predicted"/>
<organism evidence="2 3">
    <name type="scientific">Paenibacillus agri</name>
    <dbReference type="NCBI Taxonomy" id="2744309"/>
    <lineage>
        <taxon>Bacteria</taxon>
        <taxon>Bacillati</taxon>
        <taxon>Bacillota</taxon>
        <taxon>Bacilli</taxon>
        <taxon>Bacillales</taxon>
        <taxon>Paenibacillaceae</taxon>
        <taxon>Paenibacillus</taxon>
    </lineage>
</organism>
<keyword evidence="1" id="KW-1133">Transmembrane helix</keyword>
<protein>
    <recommendedName>
        <fullName evidence="4">HPP family protein</fullName>
    </recommendedName>
</protein>